<proteinExistence type="predicted"/>
<evidence type="ECO:0000313" key="1">
    <source>
        <dbReference type="EMBL" id="QCK85154.1"/>
    </source>
</evidence>
<dbReference type="SUPFAM" id="SSF56529">
    <property type="entry name" value="FAH"/>
    <property type="match status" value="1"/>
</dbReference>
<organism evidence="1 2">
    <name type="scientific">Phreatobacter aquaticus</name>
    <dbReference type="NCBI Taxonomy" id="2570229"/>
    <lineage>
        <taxon>Bacteria</taxon>
        <taxon>Pseudomonadati</taxon>
        <taxon>Pseudomonadota</taxon>
        <taxon>Alphaproteobacteria</taxon>
        <taxon>Hyphomicrobiales</taxon>
        <taxon>Phreatobacteraceae</taxon>
        <taxon>Phreatobacter</taxon>
    </lineage>
</organism>
<dbReference type="EMBL" id="CP039865">
    <property type="protein sequence ID" value="QCK85154.1"/>
    <property type="molecule type" value="Genomic_DNA"/>
</dbReference>
<dbReference type="PANTHER" id="PTHR30143:SF0">
    <property type="entry name" value="2-KETO-4-PENTENOATE HYDRATASE"/>
    <property type="match status" value="1"/>
</dbReference>
<dbReference type="GO" id="GO:0005737">
    <property type="term" value="C:cytoplasm"/>
    <property type="evidence" value="ECO:0007669"/>
    <property type="project" value="TreeGrafter"/>
</dbReference>
<dbReference type="GO" id="GO:0008684">
    <property type="term" value="F:2-oxopent-4-enoate hydratase activity"/>
    <property type="evidence" value="ECO:0007669"/>
    <property type="project" value="TreeGrafter"/>
</dbReference>
<dbReference type="Proteomes" id="UP000298588">
    <property type="component" value="Chromosome"/>
</dbReference>
<protein>
    <submittedName>
        <fullName evidence="1">Hydratase</fullName>
    </submittedName>
</protein>
<dbReference type="OrthoDB" id="9792137at2"/>
<dbReference type="PANTHER" id="PTHR30143">
    <property type="entry name" value="ACID HYDRATASE"/>
    <property type="match status" value="1"/>
</dbReference>
<reference evidence="1 2" key="1">
    <citation type="submission" date="2019-04" db="EMBL/GenBank/DDBJ databases">
        <title>Phreatobacter aquaticus sp. nov.</title>
        <authorList>
            <person name="Choi A."/>
            <person name="Baek K."/>
        </authorList>
    </citation>
    <scope>NUCLEOTIDE SEQUENCE [LARGE SCALE GENOMIC DNA]</scope>
    <source>
        <strain evidence="1 2">NMCR1094</strain>
    </source>
</reference>
<sequence>MSLCSSQNRLFASEILAAYEGRRQIGPLTSLEPTFSTEDAQRVSHEITRRRVAAGARVIGRKIGFTNRTIWDEYGVYAPIWGPVYDTTYRDAAGPAEQALGHLVEPRIEPEIVFGFAGEVHPDMDEREILGTISWVAHGFEIVQSLYPGWKFQSADCTAAFGLHGALICGPRTPVTGDPEGWLADLTSFAITLSKNGEVVDRGVAANVLDGPLSAVRHLAGVLANDPQARPIGGGEIITTGTVTRAFPILPGEEWSTLVEGLPVEPMRLRFTA</sequence>
<dbReference type="RefSeq" id="WP_137098488.1">
    <property type="nucleotide sequence ID" value="NZ_CP039865.1"/>
</dbReference>
<dbReference type="KEGG" id="paqt:E8L99_04850"/>
<dbReference type="InterPro" id="IPR036663">
    <property type="entry name" value="Fumarylacetoacetase_C_sf"/>
</dbReference>
<name>A0A4D7QI80_9HYPH</name>
<gene>
    <name evidence="1" type="ORF">E8L99_04850</name>
</gene>
<evidence type="ECO:0000313" key="2">
    <source>
        <dbReference type="Proteomes" id="UP000298588"/>
    </source>
</evidence>
<dbReference type="InterPro" id="IPR050772">
    <property type="entry name" value="Hydratase-Decarb/MhpD_sf"/>
</dbReference>
<dbReference type="Gene3D" id="3.90.850.10">
    <property type="entry name" value="Fumarylacetoacetase-like, C-terminal domain"/>
    <property type="match status" value="1"/>
</dbReference>
<accession>A0A4D7QI80</accession>
<keyword evidence="2" id="KW-1185">Reference proteome</keyword>
<dbReference type="AlphaFoldDB" id="A0A4D7QI80"/>